<organism evidence="1 2">
    <name type="scientific">Corynespora cassiicola Philippines</name>
    <dbReference type="NCBI Taxonomy" id="1448308"/>
    <lineage>
        <taxon>Eukaryota</taxon>
        <taxon>Fungi</taxon>
        <taxon>Dikarya</taxon>
        <taxon>Ascomycota</taxon>
        <taxon>Pezizomycotina</taxon>
        <taxon>Dothideomycetes</taxon>
        <taxon>Pleosporomycetidae</taxon>
        <taxon>Pleosporales</taxon>
        <taxon>Corynesporascaceae</taxon>
        <taxon>Corynespora</taxon>
    </lineage>
</organism>
<proteinExistence type="predicted"/>
<evidence type="ECO:0000313" key="1">
    <source>
        <dbReference type="EMBL" id="PSN68326.1"/>
    </source>
</evidence>
<reference evidence="1 2" key="1">
    <citation type="journal article" date="2018" name="Front. Microbiol.">
        <title>Genome-Wide Analysis of Corynespora cassiicola Leaf Fall Disease Putative Effectors.</title>
        <authorList>
            <person name="Lopez D."/>
            <person name="Ribeiro S."/>
            <person name="Label P."/>
            <person name="Fumanal B."/>
            <person name="Venisse J.S."/>
            <person name="Kohler A."/>
            <person name="de Oliveira R.R."/>
            <person name="Labutti K."/>
            <person name="Lipzen A."/>
            <person name="Lail K."/>
            <person name="Bauer D."/>
            <person name="Ohm R.A."/>
            <person name="Barry K.W."/>
            <person name="Spatafora J."/>
            <person name="Grigoriev I.V."/>
            <person name="Martin F.M."/>
            <person name="Pujade-Renaud V."/>
        </authorList>
    </citation>
    <scope>NUCLEOTIDE SEQUENCE [LARGE SCALE GENOMIC DNA]</scope>
    <source>
        <strain evidence="1 2">Philippines</strain>
    </source>
</reference>
<gene>
    <name evidence="1" type="ORF">BS50DRAFT_361114</name>
</gene>
<dbReference type="AlphaFoldDB" id="A0A2T2NSS8"/>
<keyword evidence="2" id="KW-1185">Reference proteome</keyword>
<sequence length="73" mass="7633">MFASPLALPVPSIIIFPSFFSPARRASTNMETLRTLLAGQPLFGLSAHPGSTFLSSATAAANLQSCLLSGSFF</sequence>
<name>A0A2T2NSS8_CORCC</name>
<protein>
    <submittedName>
        <fullName evidence="1">Uncharacterized protein</fullName>
    </submittedName>
</protein>
<accession>A0A2T2NSS8</accession>
<evidence type="ECO:0000313" key="2">
    <source>
        <dbReference type="Proteomes" id="UP000240883"/>
    </source>
</evidence>
<dbReference type="Proteomes" id="UP000240883">
    <property type="component" value="Unassembled WGS sequence"/>
</dbReference>
<dbReference type="EMBL" id="KZ678134">
    <property type="protein sequence ID" value="PSN68326.1"/>
    <property type="molecule type" value="Genomic_DNA"/>
</dbReference>